<comment type="caution">
    <text evidence="1">The sequence shown here is derived from an EMBL/GenBank/DDBJ whole genome shotgun (WGS) entry which is preliminary data.</text>
</comment>
<evidence type="ECO:0000313" key="2">
    <source>
        <dbReference type="Proteomes" id="UP001185028"/>
    </source>
</evidence>
<organism evidence="1 2">
    <name type="scientific">Paenibacillus hunanensis</name>
    <dbReference type="NCBI Taxonomy" id="539262"/>
    <lineage>
        <taxon>Bacteria</taxon>
        <taxon>Bacillati</taxon>
        <taxon>Bacillota</taxon>
        <taxon>Bacilli</taxon>
        <taxon>Bacillales</taxon>
        <taxon>Paenibacillaceae</taxon>
        <taxon>Paenibacillus</taxon>
    </lineage>
</organism>
<evidence type="ECO:0000313" key="1">
    <source>
        <dbReference type="EMBL" id="MDR6244594.1"/>
    </source>
</evidence>
<sequence length="104" mass="12377">MAFGIKREELQTWKRKVEAGEIAFLTHYWIDDRFPDSRTVTKVGCADIDKLRHWCRSYGLNPRYIHLRDRYPHFDLLGAEQVRILQVEGLQTHIDRFRLDSSSS</sequence>
<dbReference type="EMBL" id="JAVDQH010000009">
    <property type="protein sequence ID" value="MDR6244594.1"/>
    <property type="molecule type" value="Genomic_DNA"/>
</dbReference>
<dbReference type="Proteomes" id="UP001185028">
    <property type="component" value="Unassembled WGS sequence"/>
</dbReference>
<gene>
    <name evidence="1" type="ORF">JOC58_002491</name>
</gene>
<accession>A0ABU1IZK1</accession>
<name>A0ABU1IZK1_9BACL</name>
<reference evidence="1 2" key="1">
    <citation type="submission" date="2023-07" db="EMBL/GenBank/DDBJ databases">
        <title>Genomic Encyclopedia of Type Strains, Phase IV (KMG-IV): sequencing the most valuable type-strain genomes for metagenomic binning, comparative biology and taxonomic classification.</title>
        <authorList>
            <person name="Goeker M."/>
        </authorList>
    </citation>
    <scope>NUCLEOTIDE SEQUENCE [LARGE SCALE GENOMIC DNA]</scope>
    <source>
        <strain evidence="1 2">DSM 22170</strain>
    </source>
</reference>
<protein>
    <submittedName>
        <fullName evidence="1">Uncharacterized protein</fullName>
    </submittedName>
</protein>
<proteinExistence type="predicted"/>
<dbReference type="RefSeq" id="WP_188776760.1">
    <property type="nucleotide sequence ID" value="NZ_BMMB01000007.1"/>
</dbReference>
<keyword evidence="2" id="KW-1185">Reference proteome</keyword>